<dbReference type="Gene3D" id="3.40.30.10">
    <property type="entry name" value="Glutaredoxin"/>
    <property type="match status" value="1"/>
</dbReference>
<proteinExistence type="predicted"/>
<dbReference type="CDD" id="cd00570">
    <property type="entry name" value="GST_N_family"/>
    <property type="match status" value="1"/>
</dbReference>
<dbReference type="EMBL" id="HBEW01005179">
    <property type="protein sequence ID" value="CAD8583360.1"/>
    <property type="molecule type" value="Transcribed_RNA"/>
</dbReference>
<dbReference type="Pfam" id="PF13410">
    <property type="entry name" value="GST_C_2"/>
    <property type="match status" value="1"/>
</dbReference>
<feature type="region of interest" description="Disordered" evidence="1">
    <location>
        <begin position="25"/>
        <end position="45"/>
    </location>
</feature>
<name>A0A7S0PP02_9CHLO</name>
<dbReference type="PANTHER" id="PTHR43968">
    <property type="match status" value="1"/>
</dbReference>
<organism evidence="3">
    <name type="scientific">Ostreococcus mediterraneus</name>
    <dbReference type="NCBI Taxonomy" id="1486918"/>
    <lineage>
        <taxon>Eukaryota</taxon>
        <taxon>Viridiplantae</taxon>
        <taxon>Chlorophyta</taxon>
        <taxon>Mamiellophyceae</taxon>
        <taxon>Mamiellales</taxon>
        <taxon>Bathycoccaceae</taxon>
        <taxon>Ostreococcus</taxon>
    </lineage>
</organism>
<evidence type="ECO:0000313" key="3">
    <source>
        <dbReference type="EMBL" id="CAD8583360.1"/>
    </source>
</evidence>
<dbReference type="AlphaFoldDB" id="A0A7S0PP02"/>
<feature type="compositionally biased region" description="Basic and acidic residues" evidence="1">
    <location>
        <begin position="30"/>
        <end position="45"/>
    </location>
</feature>
<dbReference type="InterPro" id="IPR036282">
    <property type="entry name" value="Glutathione-S-Trfase_C_sf"/>
</dbReference>
<dbReference type="Gene3D" id="1.20.1050.10">
    <property type="match status" value="1"/>
</dbReference>
<dbReference type="SUPFAM" id="SSF47616">
    <property type="entry name" value="GST C-terminal domain-like"/>
    <property type="match status" value="1"/>
</dbReference>
<accession>A0A7S0PP02</accession>
<dbReference type="GO" id="GO:0005737">
    <property type="term" value="C:cytoplasm"/>
    <property type="evidence" value="ECO:0007669"/>
    <property type="project" value="TreeGrafter"/>
</dbReference>
<feature type="domain" description="GST N-terminal" evidence="2">
    <location>
        <begin position="62"/>
        <end position="143"/>
    </location>
</feature>
<dbReference type="Pfam" id="PF13409">
    <property type="entry name" value="GST_N_2"/>
    <property type="match status" value="1"/>
</dbReference>
<dbReference type="PANTHER" id="PTHR43968:SF14">
    <property type="entry name" value="GLUTATHIONE S-TRANSFERASE"/>
    <property type="match status" value="1"/>
</dbReference>
<gene>
    <name evidence="3" type="ORF">OMED0929_LOCUS4346</name>
</gene>
<dbReference type="InterPro" id="IPR050983">
    <property type="entry name" value="GST_Omega/HSP26"/>
</dbReference>
<evidence type="ECO:0000256" key="1">
    <source>
        <dbReference type="SAM" id="MobiDB-lite"/>
    </source>
</evidence>
<dbReference type="SFLD" id="SFLDS00019">
    <property type="entry name" value="Glutathione_Transferase_(cytos"/>
    <property type="match status" value="1"/>
</dbReference>
<sequence>MRKSVRATAVVPTWEELRATLEKSPTTQRIKAEAEERAAGRGPAHQDNRLRLFGAREEDVRVTFYRDHAGWCPYCQKLWIMLEEKQIPYRVEKINMRSYGDKPKEFLAKIPSGLLPVVEIDGQMITESLVIMQILEREFPERVTLPEDKFDLANKLLKLERQLFSDWCGLVFRPSLPGPLGARAGFEKTLDEVDKALGATPGPWFLGGENPGIVDFQYVSHVERMNASVLYWKGLQMRGTTRWANLEKWLLAFEARPSYQATKSDYYTHIMDIPPQYGPGYPDKNATVDEAVGVIGGETSWRLPVKLSADGLEPVPDAMNRGEEDARHEAAYKIAKNAENIVKFACRGMGEEGAKRFQAPLADPYAQPNMNYSSKVDESLRVVVQALIDGTAVPTTRSTGVTSDVKSLRKCLAYLRDRVGVPRDMSYPAAMQLRAHLNWRMETLS</sequence>
<evidence type="ECO:0000259" key="2">
    <source>
        <dbReference type="PROSITE" id="PS50404"/>
    </source>
</evidence>
<dbReference type="InterPro" id="IPR004045">
    <property type="entry name" value="Glutathione_S-Trfase_N"/>
</dbReference>
<dbReference type="CDD" id="cd00299">
    <property type="entry name" value="GST_C_family"/>
    <property type="match status" value="1"/>
</dbReference>
<dbReference type="InterPro" id="IPR040079">
    <property type="entry name" value="Glutathione_S-Trfase"/>
</dbReference>
<dbReference type="SUPFAM" id="SSF52833">
    <property type="entry name" value="Thioredoxin-like"/>
    <property type="match status" value="1"/>
</dbReference>
<dbReference type="PROSITE" id="PS50404">
    <property type="entry name" value="GST_NTER"/>
    <property type="match status" value="1"/>
</dbReference>
<dbReference type="PROSITE" id="PS51354">
    <property type="entry name" value="GLUTAREDOXIN_2"/>
    <property type="match status" value="1"/>
</dbReference>
<protein>
    <recommendedName>
        <fullName evidence="2">GST N-terminal domain-containing protein</fullName>
    </recommendedName>
</protein>
<reference evidence="3" key="1">
    <citation type="submission" date="2021-01" db="EMBL/GenBank/DDBJ databases">
        <authorList>
            <person name="Corre E."/>
            <person name="Pelletier E."/>
            <person name="Niang G."/>
            <person name="Scheremetjew M."/>
            <person name="Finn R."/>
            <person name="Kale V."/>
            <person name="Holt S."/>
            <person name="Cochrane G."/>
            <person name="Meng A."/>
            <person name="Brown T."/>
            <person name="Cohen L."/>
        </authorList>
    </citation>
    <scope>NUCLEOTIDE SEQUENCE</scope>
    <source>
        <strain evidence="3">Clade-D-RCC2572</strain>
    </source>
</reference>
<dbReference type="InterPro" id="IPR036249">
    <property type="entry name" value="Thioredoxin-like_sf"/>
</dbReference>